<dbReference type="PIRSF" id="PIRSF009320">
    <property type="entry name" value="Nuc_binding_HP_1000"/>
    <property type="match status" value="1"/>
</dbReference>
<dbReference type="InterPro" id="IPR025669">
    <property type="entry name" value="AAA_dom"/>
</dbReference>
<evidence type="ECO:0000259" key="1">
    <source>
        <dbReference type="Pfam" id="PF13614"/>
    </source>
</evidence>
<name>A0A926ZHK7_9CYAN</name>
<dbReference type="Proteomes" id="UP000641646">
    <property type="component" value="Unassembled WGS sequence"/>
</dbReference>
<dbReference type="CDD" id="cd02042">
    <property type="entry name" value="ParAB_family"/>
    <property type="match status" value="1"/>
</dbReference>
<protein>
    <submittedName>
        <fullName evidence="2">ParA family protein</fullName>
    </submittedName>
</protein>
<keyword evidence="3" id="KW-1185">Reference proteome</keyword>
<dbReference type="RefSeq" id="WP_190467600.1">
    <property type="nucleotide sequence ID" value="NZ_JACJPW010000054.1"/>
</dbReference>
<dbReference type="InterPro" id="IPR050678">
    <property type="entry name" value="DNA_Partitioning_ATPase"/>
</dbReference>
<dbReference type="InterPro" id="IPR027417">
    <property type="entry name" value="P-loop_NTPase"/>
</dbReference>
<dbReference type="EMBL" id="JACJPW010000054">
    <property type="protein sequence ID" value="MBD2183383.1"/>
    <property type="molecule type" value="Genomic_DNA"/>
</dbReference>
<feature type="domain" description="AAA" evidence="1">
    <location>
        <begin position="3"/>
        <end position="167"/>
    </location>
</feature>
<gene>
    <name evidence="2" type="ORF">H6G03_20360</name>
</gene>
<dbReference type="SUPFAM" id="SSF52540">
    <property type="entry name" value="P-loop containing nucleoside triphosphate hydrolases"/>
    <property type="match status" value="1"/>
</dbReference>
<reference evidence="2" key="1">
    <citation type="journal article" date="2015" name="ISME J.">
        <title>Draft Genome Sequence of Streptomyces incarnatus NRRL8089, which Produces the Nucleoside Antibiotic Sinefungin.</title>
        <authorList>
            <person name="Oshima K."/>
            <person name="Hattori M."/>
            <person name="Shimizu H."/>
            <person name="Fukuda K."/>
            <person name="Nemoto M."/>
            <person name="Inagaki K."/>
            <person name="Tamura T."/>
        </authorList>
    </citation>
    <scope>NUCLEOTIDE SEQUENCE</scope>
    <source>
        <strain evidence="2">FACHB-1375</strain>
    </source>
</reference>
<proteinExistence type="predicted"/>
<comment type="caution">
    <text evidence="2">The sequence shown here is derived from an EMBL/GenBank/DDBJ whole genome shotgun (WGS) entry which is preliminary data.</text>
</comment>
<evidence type="ECO:0000313" key="3">
    <source>
        <dbReference type="Proteomes" id="UP000641646"/>
    </source>
</evidence>
<sequence>MLTIAFASLSGGQGKTTAALFLGRRLAALGYSTLMIDADPQHNLTTYLGLELQPNQPTLLECLKKSVAVEDGIYPIEGNDNLFLIPADDQLDTVQDYLSNSGVGATLLLRRLEQIASAFKICVIDSPPQRSQICLTVIGAADALVIPAEASVKGYGSLVRTLDLLQTLQEVKATNAQVLGVLPFRDRWIGNTQTNESRLAVEGMREEVGKELVLPSIRESERYKQAINKRSTLQQMGYADLEYPFEVLLDKIKQLLK</sequence>
<accession>A0A926ZHK7</accession>
<reference evidence="2" key="2">
    <citation type="submission" date="2020-08" db="EMBL/GenBank/DDBJ databases">
        <authorList>
            <person name="Chen M."/>
            <person name="Teng W."/>
            <person name="Zhao L."/>
            <person name="Hu C."/>
            <person name="Zhou Y."/>
            <person name="Han B."/>
            <person name="Song L."/>
            <person name="Shu W."/>
        </authorList>
    </citation>
    <scope>NUCLEOTIDE SEQUENCE</scope>
    <source>
        <strain evidence="2">FACHB-1375</strain>
    </source>
</reference>
<dbReference type="PANTHER" id="PTHR13696:SF99">
    <property type="entry name" value="COBYRINIC ACID AC-DIAMIDE SYNTHASE"/>
    <property type="match status" value="1"/>
</dbReference>
<dbReference type="Pfam" id="PF13614">
    <property type="entry name" value="AAA_31"/>
    <property type="match status" value="1"/>
</dbReference>
<dbReference type="AlphaFoldDB" id="A0A926ZHK7"/>
<dbReference type="PANTHER" id="PTHR13696">
    <property type="entry name" value="P-LOOP CONTAINING NUCLEOSIDE TRIPHOSPHATE HYDROLASE"/>
    <property type="match status" value="1"/>
</dbReference>
<organism evidence="2 3">
    <name type="scientific">Aerosakkonema funiforme FACHB-1375</name>
    <dbReference type="NCBI Taxonomy" id="2949571"/>
    <lineage>
        <taxon>Bacteria</taxon>
        <taxon>Bacillati</taxon>
        <taxon>Cyanobacteriota</taxon>
        <taxon>Cyanophyceae</taxon>
        <taxon>Oscillatoriophycideae</taxon>
        <taxon>Aerosakkonematales</taxon>
        <taxon>Aerosakkonemataceae</taxon>
        <taxon>Aerosakkonema</taxon>
    </lineage>
</organism>
<evidence type="ECO:0000313" key="2">
    <source>
        <dbReference type="EMBL" id="MBD2183383.1"/>
    </source>
</evidence>
<dbReference type="Gene3D" id="3.40.50.300">
    <property type="entry name" value="P-loop containing nucleotide triphosphate hydrolases"/>
    <property type="match status" value="1"/>
</dbReference>